<protein>
    <submittedName>
        <fullName evidence="2">Uncharacterized protein</fullName>
    </submittedName>
</protein>
<keyword evidence="3" id="KW-1185">Reference proteome</keyword>
<dbReference type="AlphaFoldDB" id="A0A0N0NPY7"/>
<dbReference type="OrthoDB" id="61370at2759"/>
<feature type="transmembrane region" description="Helical" evidence="1">
    <location>
        <begin position="194"/>
        <end position="214"/>
    </location>
</feature>
<keyword evidence="1" id="KW-1133">Transmembrane helix</keyword>
<keyword evidence="1" id="KW-0472">Membrane</keyword>
<feature type="transmembrane region" description="Helical" evidence="1">
    <location>
        <begin position="151"/>
        <end position="174"/>
    </location>
</feature>
<comment type="caution">
    <text evidence="2">The sequence shown here is derived from an EMBL/GenBank/DDBJ whole genome shotgun (WGS) entry which is preliminary data.</text>
</comment>
<dbReference type="Gene3D" id="1.20.140.150">
    <property type="match status" value="1"/>
</dbReference>
<evidence type="ECO:0000256" key="1">
    <source>
        <dbReference type="SAM" id="Phobius"/>
    </source>
</evidence>
<dbReference type="EMBL" id="LFJN01000006">
    <property type="protein sequence ID" value="KPI43069.1"/>
    <property type="molecule type" value="Genomic_DNA"/>
</dbReference>
<evidence type="ECO:0000313" key="3">
    <source>
        <dbReference type="Proteomes" id="UP000038010"/>
    </source>
</evidence>
<sequence>MANGFSLVPGGSGANYTGMLTRSIVFTGALLLFLGTTAMTIASIIIPNWISYETVTSEGTALHWNLGLHRRCSNTNLPPFYTSAPHPFSRSECVEFPRYSECRGEDRYFCSMWRSVGFLMSFAVVIEGMTIAAFIILLAGGKQRREAGWGALTVLVLVGSVVQAISMALMTYLFDTDDQFFPGWYLDKSWSMCTASWVIQGLCALAIAVAAVVLPSEGGYELIPDSA</sequence>
<feature type="transmembrane region" description="Helical" evidence="1">
    <location>
        <begin position="24"/>
        <end position="46"/>
    </location>
</feature>
<reference evidence="2 3" key="1">
    <citation type="submission" date="2015-06" db="EMBL/GenBank/DDBJ databases">
        <title>Draft genome of the ant-associated black yeast Phialophora attae CBS 131958.</title>
        <authorList>
            <person name="Moreno L.F."/>
            <person name="Stielow B.J."/>
            <person name="de Hoog S."/>
            <person name="Vicente V.A."/>
            <person name="Weiss V.A."/>
            <person name="de Vries M."/>
            <person name="Cruz L.M."/>
            <person name="Souza E.M."/>
        </authorList>
    </citation>
    <scope>NUCLEOTIDE SEQUENCE [LARGE SCALE GENOMIC DNA]</scope>
    <source>
        <strain evidence="2 3">CBS 131958</strain>
    </source>
</reference>
<dbReference type="Proteomes" id="UP000038010">
    <property type="component" value="Unassembled WGS sequence"/>
</dbReference>
<dbReference type="RefSeq" id="XP_018003032.1">
    <property type="nucleotide sequence ID" value="XM_018141654.1"/>
</dbReference>
<dbReference type="GeneID" id="28733534"/>
<feature type="transmembrane region" description="Helical" evidence="1">
    <location>
        <begin position="116"/>
        <end position="139"/>
    </location>
</feature>
<accession>A0A0N0NPY7</accession>
<name>A0A0N0NPY7_9EURO</name>
<organism evidence="2 3">
    <name type="scientific">Cyphellophora attinorum</name>
    <dbReference type="NCBI Taxonomy" id="1664694"/>
    <lineage>
        <taxon>Eukaryota</taxon>
        <taxon>Fungi</taxon>
        <taxon>Dikarya</taxon>
        <taxon>Ascomycota</taxon>
        <taxon>Pezizomycotina</taxon>
        <taxon>Eurotiomycetes</taxon>
        <taxon>Chaetothyriomycetidae</taxon>
        <taxon>Chaetothyriales</taxon>
        <taxon>Cyphellophoraceae</taxon>
        <taxon>Cyphellophora</taxon>
    </lineage>
</organism>
<gene>
    <name evidence="2" type="ORF">AB675_1741</name>
</gene>
<proteinExistence type="predicted"/>
<keyword evidence="1" id="KW-0812">Transmembrane</keyword>
<dbReference type="VEuPathDB" id="FungiDB:AB675_1741"/>
<evidence type="ECO:0000313" key="2">
    <source>
        <dbReference type="EMBL" id="KPI43069.1"/>
    </source>
</evidence>